<evidence type="ECO:0000313" key="1">
    <source>
        <dbReference type="EMBL" id="KAF0901311.1"/>
    </source>
</evidence>
<evidence type="ECO:0000313" key="2">
    <source>
        <dbReference type="Proteomes" id="UP000479710"/>
    </source>
</evidence>
<protein>
    <submittedName>
        <fullName evidence="1">Uncharacterized protein</fullName>
    </submittedName>
</protein>
<dbReference type="AlphaFoldDB" id="A0A6G1CMK3"/>
<dbReference type="PANTHER" id="PTHR11778">
    <property type="entry name" value="SERYL-TRNA SYNTHETASE"/>
    <property type="match status" value="1"/>
</dbReference>
<dbReference type="Proteomes" id="UP000479710">
    <property type="component" value="Unassembled WGS sequence"/>
</dbReference>
<dbReference type="GO" id="GO:0005524">
    <property type="term" value="F:ATP binding"/>
    <property type="evidence" value="ECO:0007669"/>
    <property type="project" value="InterPro"/>
</dbReference>
<reference evidence="1 2" key="1">
    <citation type="submission" date="2019-11" db="EMBL/GenBank/DDBJ databases">
        <title>Whole genome sequence of Oryza granulata.</title>
        <authorList>
            <person name="Li W."/>
        </authorList>
    </citation>
    <scope>NUCLEOTIDE SEQUENCE [LARGE SCALE GENOMIC DNA]</scope>
    <source>
        <strain evidence="2">cv. Menghai</strain>
        <tissue evidence="1">Leaf</tissue>
    </source>
</reference>
<dbReference type="GO" id="GO:0004828">
    <property type="term" value="F:serine-tRNA ligase activity"/>
    <property type="evidence" value="ECO:0007669"/>
    <property type="project" value="InterPro"/>
</dbReference>
<comment type="caution">
    <text evidence="1">The sequence shown here is derived from an EMBL/GenBank/DDBJ whole genome shotgun (WGS) entry which is preliminary data.</text>
</comment>
<dbReference type="InterPro" id="IPR045864">
    <property type="entry name" value="aa-tRNA-synth_II/BPL/LPL"/>
</dbReference>
<name>A0A6G1CMK3_9ORYZ</name>
<sequence length="122" mass="13627">MESDGCLMIDSNLFAHRELLFDGLPLSNSDSDEEDEEDMALLAAMVWNLTKKRITNVSGSKFYYLKNEAVLLEMALVNWAITEVSKKGFTPLITPGIVRSSVVEKCGFQPRAQSTQSQFGYP</sequence>
<dbReference type="GO" id="GO:0006434">
    <property type="term" value="P:seryl-tRNA aminoacylation"/>
    <property type="evidence" value="ECO:0007669"/>
    <property type="project" value="InterPro"/>
</dbReference>
<keyword evidence="2" id="KW-1185">Reference proteome</keyword>
<organism evidence="1 2">
    <name type="scientific">Oryza meyeriana var. granulata</name>
    <dbReference type="NCBI Taxonomy" id="110450"/>
    <lineage>
        <taxon>Eukaryota</taxon>
        <taxon>Viridiplantae</taxon>
        <taxon>Streptophyta</taxon>
        <taxon>Embryophyta</taxon>
        <taxon>Tracheophyta</taxon>
        <taxon>Spermatophyta</taxon>
        <taxon>Magnoliopsida</taxon>
        <taxon>Liliopsida</taxon>
        <taxon>Poales</taxon>
        <taxon>Poaceae</taxon>
        <taxon>BOP clade</taxon>
        <taxon>Oryzoideae</taxon>
        <taxon>Oryzeae</taxon>
        <taxon>Oryzinae</taxon>
        <taxon>Oryza</taxon>
        <taxon>Oryza meyeriana</taxon>
    </lineage>
</organism>
<dbReference type="OrthoDB" id="10264585at2759"/>
<dbReference type="SUPFAM" id="SSF55681">
    <property type="entry name" value="Class II aaRS and biotin synthetases"/>
    <property type="match status" value="1"/>
</dbReference>
<proteinExistence type="predicted"/>
<dbReference type="EMBL" id="SPHZ02000009">
    <property type="protein sequence ID" value="KAF0901311.1"/>
    <property type="molecule type" value="Genomic_DNA"/>
</dbReference>
<dbReference type="Gene3D" id="3.30.930.10">
    <property type="entry name" value="Bira Bifunctional Protein, Domain 2"/>
    <property type="match status" value="1"/>
</dbReference>
<gene>
    <name evidence="1" type="ORF">E2562_039237</name>
</gene>
<accession>A0A6G1CMK3</accession>
<dbReference type="InterPro" id="IPR002317">
    <property type="entry name" value="Ser-tRNA-ligase_type_1"/>
</dbReference>